<feature type="compositionally biased region" description="Basic and acidic residues" evidence="1">
    <location>
        <begin position="155"/>
        <end position="172"/>
    </location>
</feature>
<feature type="domain" description="DUF4590" evidence="2">
    <location>
        <begin position="1"/>
        <end position="106"/>
    </location>
</feature>
<evidence type="ECO:0000256" key="1">
    <source>
        <dbReference type="SAM" id="MobiDB-lite"/>
    </source>
</evidence>
<feature type="compositionally biased region" description="Basic and acidic residues" evidence="1">
    <location>
        <begin position="247"/>
        <end position="263"/>
    </location>
</feature>
<feature type="compositionally biased region" description="Basic and acidic residues" evidence="1">
    <location>
        <begin position="100"/>
        <end position="147"/>
    </location>
</feature>
<evidence type="ECO:0000313" key="3">
    <source>
        <dbReference type="EMBL" id="KAE8294258.1"/>
    </source>
</evidence>
<dbReference type="PANTHER" id="PTHR23034:SF2">
    <property type="entry name" value="GLUTAMATE-RICH PROTEIN 3"/>
    <property type="match status" value="1"/>
</dbReference>
<accession>A0A6G0IRV3</accession>
<proteinExistence type="predicted"/>
<dbReference type="Proteomes" id="UP000424527">
    <property type="component" value="Unassembled WGS sequence"/>
</dbReference>
<dbReference type="InterPro" id="IPR048257">
    <property type="entry name" value="DUF4590"/>
</dbReference>
<evidence type="ECO:0000259" key="2">
    <source>
        <dbReference type="Pfam" id="PF15257"/>
    </source>
</evidence>
<reference evidence="3 4" key="1">
    <citation type="submission" date="2019-07" db="EMBL/GenBank/DDBJ databases">
        <title>Chromosome genome assembly for large yellow croaker.</title>
        <authorList>
            <person name="Xiao S."/>
        </authorList>
    </citation>
    <scope>NUCLEOTIDE SEQUENCE [LARGE SCALE GENOMIC DNA]</scope>
    <source>
        <strain evidence="3">JMULYC20181020</strain>
        <tissue evidence="3">Muscle</tissue>
    </source>
</reference>
<dbReference type="InterPro" id="IPR027962">
    <property type="entry name" value="ERICH3"/>
</dbReference>
<feature type="compositionally biased region" description="Acidic residues" evidence="1">
    <location>
        <begin position="173"/>
        <end position="190"/>
    </location>
</feature>
<name>A0A6G0IRV3_LARCR</name>
<dbReference type="AlphaFoldDB" id="A0A6G0IRV3"/>
<feature type="region of interest" description="Disordered" evidence="1">
    <location>
        <begin position="100"/>
        <end position="317"/>
    </location>
</feature>
<dbReference type="Pfam" id="PF15257">
    <property type="entry name" value="DUF4590"/>
    <property type="match status" value="1"/>
</dbReference>
<dbReference type="EMBL" id="REGW02000007">
    <property type="protein sequence ID" value="KAE8294258.1"/>
    <property type="molecule type" value="Genomic_DNA"/>
</dbReference>
<evidence type="ECO:0000313" key="4">
    <source>
        <dbReference type="Proteomes" id="UP000424527"/>
    </source>
</evidence>
<keyword evidence="4" id="KW-1185">Reference proteome</keyword>
<sequence>MRDEVKVFQQHCGGENLCVYKGLLREGETFQFISRRHRGFPFSLTFFLNGLQVERLSSCCEFKHRKGSRLGGRHGHFGFSGVEAASPCYKCIIAMGLDKKPTPPPKRVKEDGGREESLISPKDAPEIRLDKTERTAADAANHSERETSQPQAMDTEVKEETAAEEDIRKEEVRDDYEEDFEADDEGPAEDVETKEKQSPSPSGENQRKVKERDASESEDDEKDDIKSRSGSSFTGSDREESDGEAPEDSKEEKIAEQPKENGQEKTAVPPDEKDEPNPEESAATEDESALPKDSDVQNSAEDSTEIDISDTSVPSGN</sequence>
<organism evidence="3 4">
    <name type="scientific">Larimichthys crocea</name>
    <name type="common">Large yellow croaker</name>
    <name type="synonym">Pseudosciaena crocea</name>
    <dbReference type="NCBI Taxonomy" id="215358"/>
    <lineage>
        <taxon>Eukaryota</taxon>
        <taxon>Metazoa</taxon>
        <taxon>Chordata</taxon>
        <taxon>Craniata</taxon>
        <taxon>Vertebrata</taxon>
        <taxon>Euteleostomi</taxon>
        <taxon>Actinopterygii</taxon>
        <taxon>Neopterygii</taxon>
        <taxon>Teleostei</taxon>
        <taxon>Neoteleostei</taxon>
        <taxon>Acanthomorphata</taxon>
        <taxon>Eupercaria</taxon>
        <taxon>Sciaenidae</taxon>
        <taxon>Larimichthys</taxon>
    </lineage>
</organism>
<comment type="caution">
    <text evidence="3">The sequence shown here is derived from an EMBL/GenBank/DDBJ whole genome shotgun (WGS) entry which is preliminary data.</text>
</comment>
<protein>
    <submittedName>
        <fullName evidence="3">Glutamate-rich protein 3</fullName>
    </submittedName>
</protein>
<feature type="compositionally biased region" description="Basic and acidic residues" evidence="1">
    <location>
        <begin position="205"/>
        <end position="215"/>
    </location>
</feature>
<feature type="compositionally biased region" description="Acidic residues" evidence="1">
    <location>
        <begin position="272"/>
        <end position="288"/>
    </location>
</feature>
<dbReference type="PANTHER" id="PTHR23034">
    <property type="entry name" value="GLUTAMATE-RICH PROTEIN 3"/>
    <property type="match status" value="1"/>
</dbReference>
<gene>
    <name evidence="3" type="ORF">D5F01_LYC07209</name>
</gene>